<name>A0A9P6E4X8_9AGAR</name>
<sequence length="81" mass="9058">MKRNWSEPPLSASGAFPDLAAATPHFIHQTMETIHGFIPRKSQRERHVLLRSSVHFSDYFAVVLDAGYQGSSHLSKAILLV</sequence>
<comment type="caution">
    <text evidence="1">The sequence shown here is derived from an EMBL/GenBank/DDBJ whole genome shotgun (WGS) entry which is preliminary data.</text>
</comment>
<dbReference type="Proteomes" id="UP000807306">
    <property type="component" value="Unassembled WGS sequence"/>
</dbReference>
<evidence type="ECO:0000313" key="2">
    <source>
        <dbReference type="Proteomes" id="UP000807306"/>
    </source>
</evidence>
<reference evidence="1" key="1">
    <citation type="submission" date="2020-11" db="EMBL/GenBank/DDBJ databases">
        <authorList>
            <consortium name="DOE Joint Genome Institute"/>
            <person name="Ahrendt S."/>
            <person name="Riley R."/>
            <person name="Andreopoulos W."/>
            <person name="Labutti K."/>
            <person name="Pangilinan J."/>
            <person name="Ruiz-Duenas F.J."/>
            <person name="Barrasa J.M."/>
            <person name="Sanchez-Garcia M."/>
            <person name="Camarero S."/>
            <person name="Miyauchi S."/>
            <person name="Serrano A."/>
            <person name="Linde D."/>
            <person name="Babiker R."/>
            <person name="Drula E."/>
            <person name="Ayuso-Fernandez I."/>
            <person name="Pacheco R."/>
            <person name="Padilla G."/>
            <person name="Ferreira P."/>
            <person name="Barriuso J."/>
            <person name="Kellner H."/>
            <person name="Castanera R."/>
            <person name="Alfaro M."/>
            <person name="Ramirez L."/>
            <person name="Pisabarro A.G."/>
            <person name="Kuo A."/>
            <person name="Tritt A."/>
            <person name="Lipzen A."/>
            <person name="He G."/>
            <person name="Yan M."/>
            <person name="Ng V."/>
            <person name="Cullen D."/>
            <person name="Martin F."/>
            <person name="Rosso M.-N."/>
            <person name="Henrissat B."/>
            <person name="Hibbett D."/>
            <person name="Martinez A.T."/>
            <person name="Grigoriev I.V."/>
        </authorList>
    </citation>
    <scope>NUCLEOTIDE SEQUENCE</scope>
    <source>
        <strain evidence="1">CBS 506.95</strain>
    </source>
</reference>
<proteinExistence type="predicted"/>
<dbReference type="EMBL" id="MU157939">
    <property type="protein sequence ID" value="KAF9522614.1"/>
    <property type="molecule type" value="Genomic_DNA"/>
</dbReference>
<keyword evidence="2" id="KW-1185">Reference proteome</keyword>
<organism evidence="1 2">
    <name type="scientific">Crepidotus variabilis</name>
    <dbReference type="NCBI Taxonomy" id="179855"/>
    <lineage>
        <taxon>Eukaryota</taxon>
        <taxon>Fungi</taxon>
        <taxon>Dikarya</taxon>
        <taxon>Basidiomycota</taxon>
        <taxon>Agaricomycotina</taxon>
        <taxon>Agaricomycetes</taxon>
        <taxon>Agaricomycetidae</taxon>
        <taxon>Agaricales</taxon>
        <taxon>Agaricineae</taxon>
        <taxon>Crepidotaceae</taxon>
        <taxon>Crepidotus</taxon>
    </lineage>
</organism>
<evidence type="ECO:0000313" key="1">
    <source>
        <dbReference type="EMBL" id="KAF9522614.1"/>
    </source>
</evidence>
<accession>A0A9P6E4X8</accession>
<dbReference type="AlphaFoldDB" id="A0A9P6E4X8"/>
<gene>
    <name evidence="1" type="ORF">CPB83DRAFT_93772</name>
</gene>
<protein>
    <submittedName>
        <fullName evidence="1">Uncharacterized protein</fullName>
    </submittedName>
</protein>